<feature type="compositionally biased region" description="Basic and acidic residues" evidence="8">
    <location>
        <begin position="19"/>
        <end position="39"/>
    </location>
</feature>
<keyword evidence="12" id="KW-1185">Reference proteome</keyword>
<evidence type="ECO:0000256" key="1">
    <source>
        <dbReference type="ARBA" id="ARBA00004370"/>
    </source>
</evidence>
<dbReference type="InterPro" id="IPR013685">
    <property type="entry name" value="POTRA_FtsQ_type"/>
</dbReference>
<feature type="compositionally biased region" description="Pro residues" evidence="8">
    <location>
        <begin position="1"/>
        <end position="10"/>
    </location>
</feature>
<dbReference type="InterPro" id="IPR050487">
    <property type="entry name" value="FtsQ_DivIB"/>
</dbReference>
<organism evidence="11 12">
    <name type="scientific">Brachybacterium halotolerans</name>
    <dbReference type="NCBI Taxonomy" id="2795215"/>
    <lineage>
        <taxon>Bacteria</taxon>
        <taxon>Bacillati</taxon>
        <taxon>Actinomycetota</taxon>
        <taxon>Actinomycetes</taxon>
        <taxon>Micrococcales</taxon>
        <taxon>Dermabacteraceae</taxon>
        <taxon>Brachybacterium</taxon>
    </lineage>
</organism>
<dbReference type="PROSITE" id="PS51779">
    <property type="entry name" value="POTRA"/>
    <property type="match status" value="1"/>
</dbReference>
<protein>
    <submittedName>
        <fullName evidence="11">FtsQ-type POTRA domain-containing protein</fullName>
    </submittedName>
</protein>
<evidence type="ECO:0000256" key="4">
    <source>
        <dbReference type="ARBA" id="ARBA00022692"/>
    </source>
</evidence>
<dbReference type="InterPro" id="IPR034746">
    <property type="entry name" value="POTRA"/>
</dbReference>
<keyword evidence="2" id="KW-1003">Cell membrane</keyword>
<feature type="compositionally biased region" description="Low complexity" evidence="8">
    <location>
        <begin position="40"/>
        <end position="60"/>
    </location>
</feature>
<comment type="subcellular location">
    <subcellularLocation>
        <location evidence="1">Membrane</location>
    </subcellularLocation>
</comment>
<sequence length="364" mass="37957">MARRPTPPRSRPGVPEARPSADERPAAPRRQAPAERETPAQRQTSAQRAAPAQRQAPASRKSAAQRQGTAAQKRPAQRPGSAEQKSSAQRTAASGSASTPAAQGRTGADASHEETTGRGRVVQAADRFGGMLRARPWRRRRRAIILGTAGTLLALIVLLVVAITIPPLRVHEVTVSGAGYVDASAITDAAAPQEDHSMLLVRSGAVEKEVEKVPGVKTAQVSKKWPSTLSVEVTERTPLATLKDSDGSTHILDADGVELPEAAGKDKELVPLTIGGKGGDTDAISGSMLSVLAALPDSMRSTVTGITASSTNDVTLTVKSDSGTKTIVWGNAQDSELKAKVATTLLTQPGTEIDVTSPVAPVTR</sequence>
<keyword evidence="6 9" id="KW-0472">Membrane</keyword>
<name>A0ABS1B779_9MICO</name>
<evidence type="ECO:0000256" key="9">
    <source>
        <dbReference type="SAM" id="Phobius"/>
    </source>
</evidence>
<keyword evidence="7" id="KW-0131">Cell cycle</keyword>
<evidence type="ECO:0000313" key="11">
    <source>
        <dbReference type="EMBL" id="MBK0330513.1"/>
    </source>
</evidence>
<proteinExistence type="predicted"/>
<keyword evidence="3" id="KW-0132">Cell division</keyword>
<evidence type="ECO:0000259" key="10">
    <source>
        <dbReference type="PROSITE" id="PS51779"/>
    </source>
</evidence>
<gene>
    <name evidence="11" type="ORF">I8D64_03770</name>
</gene>
<evidence type="ECO:0000313" key="12">
    <source>
        <dbReference type="Proteomes" id="UP000612352"/>
    </source>
</evidence>
<reference evidence="11 12" key="1">
    <citation type="submission" date="2020-12" db="EMBL/GenBank/DDBJ databases">
        <title>Brachybacterium sp. MASK1Z-5, whole genome shotgun sequence.</title>
        <authorList>
            <person name="Tuo L."/>
        </authorList>
    </citation>
    <scope>NUCLEOTIDE SEQUENCE [LARGE SCALE GENOMIC DNA]</scope>
    <source>
        <strain evidence="11 12">MASK1Z-5</strain>
    </source>
</reference>
<dbReference type="Pfam" id="PF03799">
    <property type="entry name" value="FtsQ_DivIB_C"/>
    <property type="match status" value="1"/>
</dbReference>
<dbReference type="RefSeq" id="WP_200501117.1">
    <property type="nucleotide sequence ID" value="NZ_JAEDAJ010000001.1"/>
</dbReference>
<dbReference type="PANTHER" id="PTHR37820:SF1">
    <property type="entry name" value="CELL DIVISION PROTEIN FTSQ"/>
    <property type="match status" value="1"/>
</dbReference>
<dbReference type="EMBL" id="JAEDAJ010000001">
    <property type="protein sequence ID" value="MBK0330513.1"/>
    <property type="molecule type" value="Genomic_DNA"/>
</dbReference>
<comment type="caution">
    <text evidence="11">The sequence shown here is derived from an EMBL/GenBank/DDBJ whole genome shotgun (WGS) entry which is preliminary data.</text>
</comment>
<dbReference type="PANTHER" id="PTHR37820">
    <property type="entry name" value="CELL DIVISION PROTEIN DIVIB"/>
    <property type="match status" value="1"/>
</dbReference>
<evidence type="ECO:0000256" key="5">
    <source>
        <dbReference type="ARBA" id="ARBA00022989"/>
    </source>
</evidence>
<accession>A0ABS1B779</accession>
<evidence type="ECO:0000256" key="8">
    <source>
        <dbReference type="SAM" id="MobiDB-lite"/>
    </source>
</evidence>
<feature type="domain" description="POTRA" evidence="10">
    <location>
        <begin position="168"/>
        <end position="236"/>
    </location>
</feature>
<evidence type="ECO:0000256" key="3">
    <source>
        <dbReference type="ARBA" id="ARBA00022618"/>
    </source>
</evidence>
<feature type="compositionally biased region" description="Low complexity" evidence="8">
    <location>
        <begin position="91"/>
        <end position="102"/>
    </location>
</feature>
<feature type="transmembrane region" description="Helical" evidence="9">
    <location>
        <begin position="143"/>
        <end position="165"/>
    </location>
</feature>
<keyword evidence="5 9" id="KW-1133">Transmembrane helix</keyword>
<feature type="region of interest" description="Disordered" evidence="8">
    <location>
        <begin position="1"/>
        <end position="122"/>
    </location>
</feature>
<evidence type="ECO:0000256" key="2">
    <source>
        <dbReference type="ARBA" id="ARBA00022475"/>
    </source>
</evidence>
<dbReference type="InterPro" id="IPR005548">
    <property type="entry name" value="Cell_div_FtsQ/DivIB_C"/>
</dbReference>
<evidence type="ECO:0000256" key="7">
    <source>
        <dbReference type="ARBA" id="ARBA00023306"/>
    </source>
</evidence>
<evidence type="ECO:0000256" key="6">
    <source>
        <dbReference type="ARBA" id="ARBA00023136"/>
    </source>
</evidence>
<dbReference type="Pfam" id="PF08478">
    <property type="entry name" value="POTRA_1"/>
    <property type="match status" value="1"/>
</dbReference>
<dbReference type="Proteomes" id="UP000612352">
    <property type="component" value="Unassembled WGS sequence"/>
</dbReference>
<dbReference type="Gene3D" id="3.10.20.310">
    <property type="entry name" value="membrane protein fhac"/>
    <property type="match status" value="1"/>
</dbReference>
<keyword evidence="4 9" id="KW-0812">Transmembrane</keyword>